<proteinExistence type="predicted"/>
<organism evidence="1 2">
    <name type="scientific">Panagrolaimus sp. PS1159</name>
    <dbReference type="NCBI Taxonomy" id="55785"/>
    <lineage>
        <taxon>Eukaryota</taxon>
        <taxon>Metazoa</taxon>
        <taxon>Ecdysozoa</taxon>
        <taxon>Nematoda</taxon>
        <taxon>Chromadorea</taxon>
        <taxon>Rhabditida</taxon>
        <taxon>Tylenchina</taxon>
        <taxon>Panagrolaimomorpha</taxon>
        <taxon>Panagrolaimoidea</taxon>
        <taxon>Panagrolaimidae</taxon>
        <taxon>Panagrolaimus</taxon>
    </lineage>
</organism>
<sequence>MNAFFLNTCTFSLVYILRVAYSNDKDYQQQLINKQNDGIVASDFEDGIQSIKHGIQESAKEFKNGVKEVFEAIGDKISPKS</sequence>
<reference evidence="2" key="1">
    <citation type="submission" date="2022-11" db="UniProtKB">
        <authorList>
            <consortium name="WormBaseParasite"/>
        </authorList>
    </citation>
    <scope>IDENTIFICATION</scope>
</reference>
<evidence type="ECO:0000313" key="2">
    <source>
        <dbReference type="WBParaSite" id="PS1159_v2.g19051.t1"/>
    </source>
</evidence>
<dbReference type="Proteomes" id="UP000887580">
    <property type="component" value="Unplaced"/>
</dbReference>
<dbReference type="WBParaSite" id="PS1159_v2.g19051.t1">
    <property type="protein sequence ID" value="PS1159_v2.g19051.t1"/>
    <property type="gene ID" value="PS1159_v2.g19051"/>
</dbReference>
<accession>A0AC35FMD4</accession>
<protein>
    <submittedName>
        <fullName evidence="2">Uncharacterized protein</fullName>
    </submittedName>
</protein>
<evidence type="ECO:0000313" key="1">
    <source>
        <dbReference type="Proteomes" id="UP000887580"/>
    </source>
</evidence>
<name>A0AC35FMD4_9BILA</name>